<dbReference type="InterPro" id="IPR036458">
    <property type="entry name" value="Na:dicarbo_symporter_sf"/>
</dbReference>
<keyword evidence="4 6" id="KW-1133">Transmembrane helix</keyword>
<keyword evidence="8" id="KW-1185">Reference proteome</keyword>
<dbReference type="InterPro" id="IPR001991">
    <property type="entry name" value="Na-dicarboxylate_symporter"/>
</dbReference>
<feature type="transmembrane region" description="Helical" evidence="6">
    <location>
        <begin position="239"/>
        <end position="260"/>
    </location>
</feature>
<feature type="transmembrane region" description="Helical" evidence="6">
    <location>
        <begin position="206"/>
        <end position="227"/>
    </location>
</feature>
<keyword evidence="5 6" id="KW-0472">Membrane</keyword>
<dbReference type="PANTHER" id="PTHR42865">
    <property type="entry name" value="PROTON/GLUTAMATE-ASPARTATE SYMPORTER"/>
    <property type="match status" value="1"/>
</dbReference>
<dbReference type="AlphaFoldDB" id="A0A0K8MBU1"/>
<feature type="transmembrane region" description="Helical" evidence="6">
    <location>
        <begin position="136"/>
        <end position="154"/>
    </location>
</feature>
<evidence type="ECO:0000256" key="1">
    <source>
        <dbReference type="ARBA" id="ARBA00004141"/>
    </source>
</evidence>
<dbReference type="Proteomes" id="UP000036771">
    <property type="component" value="Unassembled WGS sequence"/>
</dbReference>
<dbReference type="GO" id="GO:0032329">
    <property type="term" value="P:serine transport"/>
    <property type="evidence" value="ECO:0007669"/>
    <property type="project" value="TreeGrafter"/>
</dbReference>
<evidence type="ECO:0000313" key="8">
    <source>
        <dbReference type="Proteomes" id="UP000036771"/>
    </source>
</evidence>
<dbReference type="GO" id="GO:0005295">
    <property type="term" value="F:neutral L-amino acid:sodium symporter activity"/>
    <property type="evidence" value="ECO:0007669"/>
    <property type="project" value="TreeGrafter"/>
</dbReference>
<evidence type="ECO:0000256" key="6">
    <source>
        <dbReference type="SAM" id="Phobius"/>
    </source>
</evidence>
<organism evidence="7 8">
    <name type="scientific">Caedimonas varicaedens</name>
    <dbReference type="NCBI Taxonomy" id="1629334"/>
    <lineage>
        <taxon>Bacteria</taxon>
        <taxon>Pseudomonadati</taxon>
        <taxon>Pseudomonadota</taxon>
        <taxon>Alphaproteobacteria</taxon>
        <taxon>Holosporales</taxon>
        <taxon>Caedimonadaceae</taxon>
        <taxon>Caedimonas</taxon>
    </lineage>
</organism>
<evidence type="ECO:0000256" key="5">
    <source>
        <dbReference type="ARBA" id="ARBA00023136"/>
    </source>
</evidence>
<dbReference type="GO" id="GO:0005886">
    <property type="term" value="C:plasma membrane"/>
    <property type="evidence" value="ECO:0007669"/>
    <property type="project" value="TreeGrafter"/>
</dbReference>
<evidence type="ECO:0000256" key="3">
    <source>
        <dbReference type="ARBA" id="ARBA00022692"/>
    </source>
</evidence>
<dbReference type="Pfam" id="PF00375">
    <property type="entry name" value="SDF"/>
    <property type="match status" value="1"/>
</dbReference>
<dbReference type="SUPFAM" id="SSF118215">
    <property type="entry name" value="Proton glutamate symport protein"/>
    <property type="match status" value="1"/>
</dbReference>
<feature type="transmembrane region" description="Helical" evidence="6">
    <location>
        <begin position="74"/>
        <end position="98"/>
    </location>
</feature>
<dbReference type="PANTHER" id="PTHR42865:SF8">
    <property type="entry name" value="SERINE_THREONINE TRANSPORTER SSTT"/>
    <property type="match status" value="1"/>
</dbReference>
<evidence type="ECO:0000313" key="7">
    <source>
        <dbReference type="EMBL" id="GAO97688.1"/>
    </source>
</evidence>
<evidence type="ECO:0000256" key="2">
    <source>
        <dbReference type="ARBA" id="ARBA00022448"/>
    </source>
</evidence>
<dbReference type="STRING" id="1629334.Cva_00324"/>
<gene>
    <name evidence="7" type="ORF">Cva_00324</name>
</gene>
<feature type="transmembrane region" description="Helical" evidence="6">
    <location>
        <begin position="312"/>
        <end position="339"/>
    </location>
</feature>
<protein>
    <submittedName>
        <fullName evidence="7">Sodium:dicarboxylate symporter family protein</fullName>
    </submittedName>
</protein>
<proteinExistence type="predicted"/>
<dbReference type="OrthoDB" id="9768885at2"/>
<feature type="transmembrane region" description="Helical" evidence="6">
    <location>
        <begin position="272"/>
        <end position="300"/>
    </location>
</feature>
<accession>A0A0K8MBU1</accession>
<comment type="caution">
    <text evidence="7">The sequence shown here is derived from an EMBL/GenBank/DDBJ whole genome shotgun (WGS) entry which is preliminary data.</text>
</comment>
<keyword evidence="2" id="KW-0813">Transport</keyword>
<feature type="transmembrane region" description="Helical" evidence="6">
    <location>
        <begin position="38"/>
        <end position="62"/>
    </location>
</feature>
<feature type="transmembrane region" description="Helical" evidence="6">
    <location>
        <begin position="166"/>
        <end position="186"/>
    </location>
</feature>
<comment type="subcellular location">
    <subcellularLocation>
        <location evidence="1">Membrane</location>
        <topology evidence="1">Multi-pass membrane protein</topology>
    </subcellularLocation>
</comment>
<keyword evidence="3 6" id="KW-0812">Transmembrane</keyword>
<dbReference type="EMBL" id="BBVC01000014">
    <property type="protein sequence ID" value="GAO97688.1"/>
    <property type="molecule type" value="Genomic_DNA"/>
</dbReference>
<name>A0A0K8MBU1_9PROT</name>
<feature type="transmembrane region" description="Helical" evidence="6">
    <location>
        <begin position="359"/>
        <end position="382"/>
    </location>
</feature>
<dbReference type="Gene3D" id="1.10.3860.10">
    <property type="entry name" value="Sodium:dicarboxylate symporter"/>
    <property type="match status" value="1"/>
</dbReference>
<sequence>MIFSPLKKLLQNSSVTLLLVIGFALVAGDKLPFQVNAFFYALSLSIKEILLFVLPVVIFTYLSSCILSLRQGAFVFVTVLVGMVIFSNFISILTAYIAHLTNLVSVAPRGTDAAAMDTLTPLWTLPLPTVIGNDRGMFLGLAVGLIFTYKRVALVEKGVSVLKFCVDYFMNRIFIPVLPLFIMGFVLKLKHEGILGEILEDYTPVFGLITLMQIVYLFFMYFIAANFRFMRGMEYIRNVFPATLAAFTTMSSAAAMPISIRSAERNTGNPEVARAIIPATLNIHMIGDSIAIPIMIMVILRTFGFESFTFYSYLIFTGYFMIAKFAVAAVPAGTILVMVPVLEAELGFTPEMSALITALYILFDPIISAANVSGNGAFAILFDKVMKKRQTAPLENLG</sequence>
<evidence type="ECO:0000256" key="4">
    <source>
        <dbReference type="ARBA" id="ARBA00022989"/>
    </source>
</evidence>
<reference evidence="7 8" key="1">
    <citation type="submission" date="2015-03" db="EMBL/GenBank/DDBJ databases">
        <title>Caedibacter varicaedens, whole genome shotgun sequence.</title>
        <authorList>
            <person name="Suzuki H."/>
            <person name="Dapper A.L."/>
            <person name="Gibson A.K."/>
            <person name="Jackson C."/>
            <person name="Lee H."/>
            <person name="Pejaver V.R."/>
            <person name="Doak T."/>
            <person name="Lynch M."/>
        </authorList>
    </citation>
    <scope>NUCLEOTIDE SEQUENCE [LARGE SCALE GENOMIC DNA]</scope>
</reference>